<reference evidence="7 8" key="1">
    <citation type="journal article" date="2017" name="BMC Genomics">
        <title>Comparative genomic and phylogenomic analyses of the Bifidobacteriaceae family.</title>
        <authorList>
            <person name="Lugli G.A."/>
            <person name="Milani C."/>
            <person name="Turroni F."/>
            <person name="Duranti S."/>
            <person name="Mancabelli L."/>
            <person name="Mangifesta M."/>
            <person name="Ferrario C."/>
            <person name="Modesto M."/>
            <person name="Mattarelli P."/>
            <person name="Jiri K."/>
            <person name="van Sinderen D."/>
            <person name="Ventura M."/>
        </authorList>
    </citation>
    <scope>NUCLEOTIDE SEQUENCE [LARGE SCALE GENOMIC DNA]</scope>
    <source>
        <strain evidence="7 8">DSM 24744</strain>
    </source>
</reference>
<evidence type="ECO:0000256" key="3">
    <source>
        <dbReference type="ARBA" id="ARBA00022989"/>
    </source>
</evidence>
<comment type="subcellular location">
    <subcellularLocation>
        <location evidence="1">Membrane</location>
        <topology evidence="1">Multi-pass membrane protein</topology>
    </subcellularLocation>
</comment>
<proteinExistence type="predicted"/>
<keyword evidence="4 5" id="KW-0472">Membrane</keyword>
<evidence type="ECO:0000313" key="8">
    <source>
        <dbReference type="Proteomes" id="UP000216454"/>
    </source>
</evidence>
<comment type="caution">
    <text evidence="7">The sequence shown here is derived from an EMBL/GenBank/DDBJ whole genome shotgun (WGS) entry which is preliminary data.</text>
</comment>
<dbReference type="Pfam" id="PF12698">
    <property type="entry name" value="ABC2_membrane_3"/>
    <property type="match status" value="1"/>
</dbReference>
<dbReference type="Proteomes" id="UP000216454">
    <property type="component" value="Unassembled WGS sequence"/>
</dbReference>
<evidence type="ECO:0000256" key="5">
    <source>
        <dbReference type="SAM" id="Phobius"/>
    </source>
</evidence>
<accession>A0A261EWE0</accession>
<keyword evidence="3 5" id="KW-1133">Transmembrane helix</keyword>
<sequence>MARHTVGSPRAAGSRGASWMAFLSTLRMELRCTLRNPSAVFWLIAFPCIVATLVQGVFGNVAEQTTIAPATVAVVRDDAWRNSPGADEFINAISGAQQEDAQQEDADQADDTKTDATTRLIERTDVSTTEQAEQLLDSQQVMAYVSVISDTGNAGDTGDINTTDATSNTDTANTTAATTASDFSTRLHLTVSQHTAENVAQASSHGGDGSAWSLIALEALLEQFNTQSTMITQAVTQAITQRIAQTAATDPSKLNDTAWIKSIVQSTTDEFIHTAQSDGSSSYLEPAQGYAAAHDMARYHFAIIAMATFMAMTLACEQITKLQANLSELGARVCVSPLSRLPKIAAVMLSVWLEAFVCLLVDFAYVRFVMHVPINGRDGLAVAALAMAALVTTTLGLALGAVPRLALGTKTGLSIIITLVLSAFTGMFGNMAFADSVQRAAPLLQHLNPCKQVTNLFYDLLYYHSLTPFAHTVLVLACMSAVGLALAVVELRRTSYDNL</sequence>
<feature type="transmembrane region" description="Helical" evidence="5">
    <location>
        <begin position="413"/>
        <end position="434"/>
    </location>
</feature>
<dbReference type="GO" id="GO:0016020">
    <property type="term" value="C:membrane"/>
    <property type="evidence" value="ECO:0007669"/>
    <property type="project" value="UniProtKB-SubCell"/>
</dbReference>
<feature type="transmembrane region" description="Helical" evidence="5">
    <location>
        <begin position="346"/>
        <end position="368"/>
    </location>
</feature>
<feature type="transmembrane region" description="Helical" evidence="5">
    <location>
        <begin position="39"/>
        <end position="58"/>
    </location>
</feature>
<dbReference type="OrthoDB" id="3240057at2"/>
<gene>
    <name evidence="7" type="ORF">PSSU_1102</name>
</gene>
<organism evidence="7 8">
    <name type="scientific">Pseudoscardovia suis</name>
    <dbReference type="NCBI Taxonomy" id="987063"/>
    <lineage>
        <taxon>Bacteria</taxon>
        <taxon>Bacillati</taxon>
        <taxon>Actinomycetota</taxon>
        <taxon>Actinomycetes</taxon>
        <taxon>Bifidobacteriales</taxon>
        <taxon>Bifidobacteriaceae</taxon>
        <taxon>Pseudoscardovia</taxon>
    </lineage>
</organism>
<dbReference type="EMBL" id="MWWQ01000009">
    <property type="protein sequence ID" value="OZG51165.1"/>
    <property type="molecule type" value="Genomic_DNA"/>
</dbReference>
<dbReference type="RefSeq" id="WP_094691450.1">
    <property type="nucleotide sequence ID" value="NZ_MWWQ01000009.1"/>
</dbReference>
<dbReference type="AlphaFoldDB" id="A0A261EWE0"/>
<evidence type="ECO:0000259" key="6">
    <source>
        <dbReference type="Pfam" id="PF12698"/>
    </source>
</evidence>
<feature type="transmembrane region" description="Helical" evidence="5">
    <location>
        <begin position="299"/>
        <end position="316"/>
    </location>
</feature>
<feature type="transmembrane region" description="Helical" evidence="5">
    <location>
        <begin position="469"/>
        <end position="489"/>
    </location>
</feature>
<protein>
    <submittedName>
        <fullName evidence="7">Multidrug ABC transporter permease</fullName>
    </submittedName>
</protein>
<dbReference type="InterPro" id="IPR013525">
    <property type="entry name" value="ABC2_TM"/>
</dbReference>
<evidence type="ECO:0000313" key="7">
    <source>
        <dbReference type="EMBL" id="OZG51165.1"/>
    </source>
</evidence>
<evidence type="ECO:0000256" key="2">
    <source>
        <dbReference type="ARBA" id="ARBA00022692"/>
    </source>
</evidence>
<feature type="transmembrane region" description="Helical" evidence="5">
    <location>
        <begin position="380"/>
        <end position="401"/>
    </location>
</feature>
<feature type="domain" description="ABC-2 type transporter transmembrane" evidence="6">
    <location>
        <begin position="39"/>
        <end position="488"/>
    </location>
</feature>
<evidence type="ECO:0000256" key="1">
    <source>
        <dbReference type="ARBA" id="ARBA00004141"/>
    </source>
</evidence>
<keyword evidence="2 5" id="KW-0812">Transmembrane</keyword>
<evidence type="ECO:0000256" key="4">
    <source>
        <dbReference type="ARBA" id="ARBA00023136"/>
    </source>
</evidence>
<dbReference type="GO" id="GO:0140359">
    <property type="term" value="F:ABC-type transporter activity"/>
    <property type="evidence" value="ECO:0007669"/>
    <property type="project" value="InterPro"/>
</dbReference>
<name>A0A261EWE0_9BIFI</name>
<keyword evidence="8" id="KW-1185">Reference proteome</keyword>